<feature type="compositionally biased region" description="Basic and acidic residues" evidence="11">
    <location>
        <begin position="251"/>
        <end position="260"/>
    </location>
</feature>
<feature type="region of interest" description="Disordered" evidence="11">
    <location>
        <begin position="1109"/>
        <end position="1214"/>
    </location>
</feature>
<dbReference type="PROSITE" id="PS50004">
    <property type="entry name" value="C2"/>
    <property type="match status" value="3"/>
</dbReference>
<feature type="transmembrane region" description="Helical" evidence="12">
    <location>
        <begin position="358"/>
        <end position="382"/>
    </location>
</feature>
<dbReference type="SMART" id="SM00239">
    <property type="entry name" value="C2"/>
    <property type="match status" value="3"/>
</dbReference>
<keyword evidence="8" id="KW-0445">Lipid transport</keyword>
<keyword evidence="6" id="KW-0256">Endoplasmic reticulum</keyword>
<dbReference type="PANTHER" id="PTHR47348:SF3">
    <property type="entry name" value="MEIOTICALLY UP-REGULATED GENE 190 PROTEIN"/>
    <property type="match status" value="1"/>
</dbReference>
<dbReference type="Pfam" id="PF00168">
    <property type="entry name" value="C2"/>
    <property type="match status" value="2"/>
</dbReference>
<dbReference type="InterPro" id="IPR057349">
    <property type="entry name" value="C2_Mug190_3rd"/>
</dbReference>
<feature type="domain" description="C2" evidence="13">
    <location>
        <begin position="924"/>
        <end position="1048"/>
    </location>
</feature>
<dbReference type="GO" id="GO:0005789">
    <property type="term" value="C:endoplasmic reticulum membrane"/>
    <property type="evidence" value="ECO:0007669"/>
    <property type="project" value="UniProtKB-SubCell"/>
</dbReference>
<feature type="compositionally biased region" description="Polar residues" evidence="11">
    <location>
        <begin position="205"/>
        <end position="221"/>
    </location>
</feature>
<evidence type="ECO:0000256" key="12">
    <source>
        <dbReference type="SAM" id="Phobius"/>
    </source>
</evidence>
<sequence length="1370" mass="148809">MSDFYDPLAAPKPTVSLPTEPPRTASKGILGKDIEDNVPLAMVAQALAEDQEKLLAKAEGLKDGGASGSSASPPISVSSTTTTAAFHPIASSSPSPSSSSSPAEQLPLDPVVPVVELGATGRPELHNIPSMEGLDLATNPTGTSPEPGHSSHSASASHGASSSSSSGGGGSAGKDLSASAVPIVSSAAGSERASAAEADDESRSLGNLSTTAMPPSESGKSATGDRSDSQTISNHNSHNGDVSEHNTVGGEKIHQTEQERSVTGLPPPPEAESDLAGVKTASGVHPAEAKLQTHASKIPFAFARSEALKEKFKQLESPITGIPGTKENRSKDPAYISGTYRSCERSDKELNSRILPSIAHFLMTLNPYINIAIITGGALGGWMIGNWGWSWVWTAFAGICLALYVSKIRTSMSRAMDFEKKRNEATLKLGENVETAEWLNFFLAQLWPIIDPALFTAAIDTLEDQFVAQAPSFITRINIADFELGPRAPRITSMQVYPGASGEDAVLMDVTVALHPSPQEIASRTRLNTHILINIHLGHPKLGSVSVPIMVEEAGFEAQIRIWLKMTSKAPFVKTLKFTLLNKPQIDFAIRPLKLGNLMNMPLLSQFIMGVIDKTVQDMLVTPKVMALELDRILMGDAALGDTRALGVVKFVFRQAKHLRAADWSGSSDPYTTVSFGNSSTFLARTRIISRDRNPMWNETHYAVITEDDVKNGFPLSVKVWDYDTLSRNEVLGQFEIKTDEIVDSEGVLFDGWKSLLKKNQAEDDSKPDVLSRNGKLNFQLAFFPKVDLKDRMEAAKKFKSGIMSIQIHQALDLILRPKDKDGIYPSPYVNVYVNDQLAFKTRMKHGNPSPVWAFTKEFFIRDWTRTIIRYVVKDGRQHEHDPVIGVVVCRLSDVFGHSDDMMVSAWHPLQGGIGFGKLRVSMAFRSVHMEEPENMRGFSIGELEVRDLSINGLEQITPGAKPPSNIRIRIRSPITDPARAATKQVHPATFTPKWDEKLTLRVNSRYQTALRFEVYQKGVLGVGSKILAVGKMYLQDMVDNKEREIVLGLKRWKGANKKKDGEEEDHLGTTDKQVLMEQHEDGASATTTAMQVPQGAEAAKVGLATDISGDSANTVASPVDDARGETSLGSGQQQQHLLPPAADAATSGGRRSSISHSRSSSTGEWSETDSEIDDDDEEARDENGRGEKDSDTASVVSFTEDPLAPGADPLTTVHHSPELCFTAVFRPGRSWIEHKNEGEEVEMDEIAHFEAKDEDENGESRDLSHHHDAEEADQEEPADGAASAPRGATKSRKSGLFTRKPAAVVSNQPGGKKSHDGGSSGQKEDTRLPGNKFSRTLEWSKDTMMDGMKSTRLWKKSSKKSLTLAGQEF</sequence>
<feature type="region of interest" description="Disordered" evidence="11">
    <location>
        <begin position="87"/>
        <end position="106"/>
    </location>
</feature>
<name>A0AAD5TRY1_9FUNG</name>
<feature type="compositionally biased region" description="Basic and acidic residues" evidence="11">
    <location>
        <begin position="1259"/>
        <end position="1270"/>
    </location>
</feature>
<feature type="compositionally biased region" description="Acidic residues" evidence="11">
    <location>
        <begin position="1167"/>
        <end position="1181"/>
    </location>
</feature>
<keyword evidence="9" id="KW-0446">Lipid-binding</keyword>
<dbReference type="InterPro" id="IPR031468">
    <property type="entry name" value="SMP_LBD"/>
</dbReference>
<dbReference type="GO" id="GO:0061817">
    <property type="term" value="P:endoplasmic reticulum-plasma membrane tethering"/>
    <property type="evidence" value="ECO:0007669"/>
    <property type="project" value="InterPro"/>
</dbReference>
<organism evidence="15 16">
    <name type="scientific">Geranomyces variabilis</name>
    <dbReference type="NCBI Taxonomy" id="109894"/>
    <lineage>
        <taxon>Eukaryota</taxon>
        <taxon>Fungi</taxon>
        <taxon>Fungi incertae sedis</taxon>
        <taxon>Chytridiomycota</taxon>
        <taxon>Chytridiomycota incertae sedis</taxon>
        <taxon>Chytridiomycetes</taxon>
        <taxon>Spizellomycetales</taxon>
        <taxon>Powellomycetaceae</taxon>
        <taxon>Geranomyces</taxon>
    </lineage>
</organism>
<dbReference type="GO" id="GO:0006869">
    <property type="term" value="P:lipid transport"/>
    <property type="evidence" value="ECO:0007669"/>
    <property type="project" value="UniProtKB-KW"/>
</dbReference>
<feature type="compositionally biased region" description="Polar residues" evidence="11">
    <location>
        <begin position="229"/>
        <end position="240"/>
    </location>
</feature>
<evidence type="ECO:0000256" key="3">
    <source>
        <dbReference type="ARBA" id="ARBA00022553"/>
    </source>
</evidence>
<dbReference type="Pfam" id="PF25331">
    <property type="entry name" value="C2_Mug190_3rd"/>
    <property type="match status" value="1"/>
</dbReference>
<dbReference type="PANTHER" id="PTHR47348">
    <property type="entry name" value="MEIOTICALLY UP-REGULATED GENE 190 PROTEIN"/>
    <property type="match status" value="1"/>
</dbReference>
<dbReference type="GO" id="GO:0008289">
    <property type="term" value="F:lipid binding"/>
    <property type="evidence" value="ECO:0007669"/>
    <property type="project" value="UniProtKB-KW"/>
</dbReference>
<dbReference type="Proteomes" id="UP001212152">
    <property type="component" value="Unassembled WGS sequence"/>
</dbReference>
<feature type="domain" description="C2" evidence="13">
    <location>
        <begin position="629"/>
        <end position="754"/>
    </location>
</feature>
<evidence type="ECO:0000256" key="9">
    <source>
        <dbReference type="ARBA" id="ARBA00023121"/>
    </source>
</evidence>
<feature type="compositionally biased region" description="Basic and acidic residues" evidence="11">
    <location>
        <begin position="1182"/>
        <end position="1192"/>
    </location>
</feature>
<evidence type="ECO:0000256" key="7">
    <source>
        <dbReference type="ARBA" id="ARBA00022989"/>
    </source>
</evidence>
<feature type="compositionally biased region" description="Low complexity" evidence="11">
    <location>
        <begin position="177"/>
        <end position="196"/>
    </location>
</feature>
<feature type="compositionally biased region" description="Low complexity" evidence="11">
    <location>
        <begin position="1148"/>
        <end position="1166"/>
    </location>
</feature>
<evidence type="ECO:0000313" key="16">
    <source>
        <dbReference type="Proteomes" id="UP001212152"/>
    </source>
</evidence>
<keyword evidence="5" id="KW-0677">Repeat</keyword>
<feature type="region of interest" description="Disordered" evidence="11">
    <location>
        <begin position="1351"/>
        <end position="1370"/>
    </location>
</feature>
<reference evidence="15" key="1">
    <citation type="submission" date="2020-05" db="EMBL/GenBank/DDBJ databases">
        <title>Phylogenomic resolution of chytrid fungi.</title>
        <authorList>
            <person name="Stajich J.E."/>
            <person name="Amses K."/>
            <person name="Simmons R."/>
            <person name="Seto K."/>
            <person name="Myers J."/>
            <person name="Bonds A."/>
            <person name="Quandt C.A."/>
            <person name="Barry K."/>
            <person name="Liu P."/>
            <person name="Grigoriev I."/>
            <person name="Longcore J.E."/>
            <person name="James T.Y."/>
        </authorList>
    </citation>
    <scope>NUCLEOTIDE SEQUENCE</scope>
    <source>
        <strain evidence="15">JEL0379</strain>
    </source>
</reference>
<evidence type="ECO:0000256" key="2">
    <source>
        <dbReference type="ARBA" id="ARBA00022448"/>
    </source>
</evidence>
<keyword evidence="4 12" id="KW-0812">Transmembrane</keyword>
<keyword evidence="3" id="KW-0597">Phosphoprotein</keyword>
<dbReference type="EMBL" id="JADGJQ010000001">
    <property type="protein sequence ID" value="KAJ3185439.1"/>
    <property type="molecule type" value="Genomic_DNA"/>
</dbReference>
<keyword evidence="10 12" id="KW-0472">Membrane</keyword>
<feature type="region of interest" description="Disordered" evidence="11">
    <location>
        <begin position="123"/>
        <end position="290"/>
    </location>
</feature>
<dbReference type="Pfam" id="PF25669">
    <property type="entry name" value="SMP_MUG190-like"/>
    <property type="match status" value="1"/>
</dbReference>
<comment type="subcellular location">
    <subcellularLocation>
        <location evidence="1">Endoplasmic reticulum membrane</location>
    </subcellularLocation>
</comment>
<comment type="caution">
    <text evidence="15">The sequence shown here is derived from an EMBL/GenBank/DDBJ whole genome shotgun (WGS) entry which is preliminary data.</text>
</comment>
<evidence type="ECO:0000256" key="10">
    <source>
        <dbReference type="ARBA" id="ARBA00023136"/>
    </source>
</evidence>
<protein>
    <submittedName>
        <fullName evidence="15">Uncharacterized protein</fullName>
    </submittedName>
</protein>
<keyword evidence="7 12" id="KW-1133">Transmembrane helix</keyword>
<feature type="region of interest" description="Disordered" evidence="11">
    <location>
        <begin position="1237"/>
        <end position="1345"/>
    </location>
</feature>
<evidence type="ECO:0000256" key="11">
    <source>
        <dbReference type="SAM" id="MobiDB-lite"/>
    </source>
</evidence>
<evidence type="ECO:0000259" key="14">
    <source>
        <dbReference type="PROSITE" id="PS51847"/>
    </source>
</evidence>
<feature type="compositionally biased region" description="Low complexity" evidence="11">
    <location>
        <begin position="68"/>
        <end position="82"/>
    </location>
</feature>
<evidence type="ECO:0000256" key="4">
    <source>
        <dbReference type="ARBA" id="ARBA00022692"/>
    </source>
</evidence>
<evidence type="ECO:0000256" key="1">
    <source>
        <dbReference type="ARBA" id="ARBA00004586"/>
    </source>
</evidence>
<proteinExistence type="predicted"/>
<dbReference type="Gene3D" id="2.60.40.150">
    <property type="entry name" value="C2 domain"/>
    <property type="match status" value="2"/>
</dbReference>
<dbReference type="PROSITE" id="PS51847">
    <property type="entry name" value="SMP"/>
    <property type="match status" value="1"/>
</dbReference>
<evidence type="ECO:0000313" key="15">
    <source>
        <dbReference type="EMBL" id="KAJ3185439.1"/>
    </source>
</evidence>
<feature type="region of interest" description="Disordered" evidence="11">
    <location>
        <begin position="1"/>
        <end position="31"/>
    </location>
</feature>
<gene>
    <name evidence="15" type="ORF">HDU87_000060</name>
</gene>
<feature type="transmembrane region" description="Helical" evidence="12">
    <location>
        <begin position="388"/>
        <end position="406"/>
    </location>
</feature>
<accession>A0AAD5TRY1</accession>
<dbReference type="SUPFAM" id="SSF49562">
    <property type="entry name" value="C2 domain (Calcium/lipid-binding domain, CaLB)"/>
    <property type="match status" value="3"/>
</dbReference>
<dbReference type="CDD" id="cd21676">
    <property type="entry name" value="SMP_Mug190"/>
    <property type="match status" value="1"/>
</dbReference>
<dbReference type="InterPro" id="IPR037765">
    <property type="entry name" value="C2B_Tricalbin"/>
</dbReference>
<dbReference type="InterPro" id="IPR035892">
    <property type="entry name" value="C2_domain_sf"/>
</dbReference>
<dbReference type="InterPro" id="IPR000008">
    <property type="entry name" value="C2_dom"/>
</dbReference>
<evidence type="ECO:0000256" key="6">
    <source>
        <dbReference type="ARBA" id="ARBA00022824"/>
    </source>
</evidence>
<evidence type="ECO:0000259" key="13">
    <source>
        <dbReference type="PROSITE" id="PS50004"/>
    </source>
</evidence>
<keyword evidence="16" id="KW-1185">Reference proteome</keyword>
<feature type="domain" description="SMP-LTD" evidence="14">
    <location>
        <begin position="432"/>
        <end position="631"/>
    </location>
</feature>
<feature type="domain" description="C2" evidence="13">
    <location>
        <begin position="785"/>
        <end position="908"/>
    </location>
</feature>
<evidence type="ECO:0000256" key="8">
    <source>
        <dbReference type="ARBA" id="ARBA00023055"/>
    </source>
</evidence>
<keyword evidence="2" id="KW-0813">Transport</keyword>
<evidence type="ECO:0000256" key="5">
    <source>
        <dbReference type="ARBA" id="ARBA00022737"/>
    </source>
</evidence>
<dbReference type="CDD" id="cd04052">
    <property type="entry name" value="C2B_Tricalbin-like"/>
    <property type="match status" value="1"/>
</dbReference>
<feature type="compositionally biased region" description="Low complexity" evidence="11">
    <location>
        <begin position="148"/>
        <end position="165"/>
    </location>
</feature>
<feature type="region of interest" description="Disordered" evidence="11">
    <location>
        <begin position="59"/>
        <end position="82"/>
    </location>
</feature>